<reference evidence="1" key="1">
    <citation type="journal article" date="2014" name="Int. J. Syst. Evol. Microbiol.">
        <title>Complete genome sequence of Corynebacterium casei LMG S-19264T (=DSM 44701T), isolated from a smear-ripened cheese.</title>
        <authorList>
            <consortium name="US DOE Joint Genome Institute (JGI-PGF)"/>
            <person name="Walter F."/>
            <person name="Albersmeier A."/>
            <person name="Kalinowski J."/>
            <person name="Ruckert C."/>
        </authorList>
    </citation>
    <scope>NUCLEOTIDE SEQUENCE</scope>
    <source>
        <strain evidence="1">JCM 13919</strain>
    </source>
</reference>
<name>A0A917JPQ1_9GAMM</name>
<reference evidence="1" key="2">
    <citation type="submission" date="2020-09" db="EMBL/GenBank/DDBJ databases">
        <authorList>
            <person name="Sun Q."/>
            <person name="Ohkuma M."/>
        </authorList>
    </citation>
    <scope>NUCLEOTIDE SEQUENCE</scope>
    <source>
        <strain evidence="1">JCM 13919</strain>
    </source>
</reference>
<dbReference type="Proteomes" id="UP000630149">
    <property type="component" value="Unassembled WGS sequence"/>
</dbReference>
<dbReference type="EMBL" id="BMOB01000001">
    <property type="protein sequence ID" value="GGI77353.1"/>
    <property type="molecule type" value="Genomic_DNA"/>
</dbReference>
<sequence length="67" mass="7218">MPSAFFKPAQHLFKVVASDTAKTSAATLISLSIITGINFVSEQSLLNFYKVTESSSENCNRSPSPAH</sequence>
<keyword evidence="2" id="KW-1185">Reference proteome</keyword>
<comment type="caution">
    <text evidence="1">The sequence shown here is derived from an EMBL/GenBank/DDBJ whole genome shotgun (WGS) entry which is preliminary data.</text>
</comment>
<evidence type="ECO:0000313" key="2">
    <source>
        <dbReference type="Proteomes" id="UP000630149"/>
    </source>
</evidence>
<gene>
    <name evidence="1" type="ORF">GCM10007966_02620</name>
</gene>
<evidence type="ECO:0000313" key="1">
    <source>
        <dbReference type="EMBL" id="GGI77353.1"/>
    </source>
</evidence>
<proteinExistence type="predicted"/>
<organism evidence="1 2">
    <name type="scientific">Legionella impletisoli</name>
    <dbReference type="NCBI Taxonomy" id="343510"/>
    <lineage>
        <taxon>Bacteria</taxon>
        <taxon>Pseudomonadati</taxon>
        <taxon>Pseudomonadota</taxon>
        <taxon>Gammaproteobacteria</taxon>
        <taxon>Legionellales</taxon>
        <taxon>Legionellaceae</taxon>
        <taxon>Legionella</taxon>
    </lineage>
</organism>
<dbReference type="AlphaFoldDB" id="A0A917JPQ1"/>
<accession>A0A917JPQ1</accession>
<protein>
    <submittedName>
        <fullName evidence="1">Uncharacterized protein</fullName>
    </submittedName>
</protein>